<feature type="region of interest" description="Disordered" evidence="1">
    <location>
        <begin position="574"/>
        <end position="593"/>
    </location>
</feature>
<dbReference type="RefSeq" id="WP_149758704.1">
    <property type="nucleotide sequence ID" value="NZ_FOMS01000020.1"/>
</dbReference>
<evidence type="ECO:0000313" key="4">
    <source>
        <dbReference type="Proteomes" id="UP000325289"/>
    </source>
</evidence>
<proteinExistence type="predicted"/>
<organism evidence="3 4">
    <name type="scientific">Roseivivax sediminis</name>
    <dbReference type="NCBI Taxonomy" id="936889"/>
    <lineage>
        <taxon>Bacteria</taxon>
        <taxon>Pseudomonadati</taxon>
        <taxon>Pseudomonadota</taxon>
        <taxon>Alphaproteobacteria</taxon>
        <taxon>Rhodobacterales</taxon>
        <taxon>Roseobacteraceae</taxon>
        <taxon>Roseivivax</taxon>
    </lineage>
</organism>
<dbReference type="InterPro" id="IPR005094">
    <property type="entry name" value="Endonuclease_MobA/VirD2"/>
</dbReference>
<feature type="domain" description="MobA/VirD2-like nuclease" evidence="2">
    <location>
        <begin position="98"/>
        <end position="217"/>
    </location>
</feature>
<reference evidence="3 4" key="1">
    <citation type="submission" date="2016-10" db="EMBL/GenBank/DDBJ databases">
        <authorList>
            <person name="Varghese N."/>
            <person name="Submissions S."/>
        </authorList>
    </citation>
    <scope>NUCLEOTIDE SEQUENCE [LARGE SCALE GENOMIC DNA]</scope>
    <source>
        <strain evidence="4">YIM D21,KCTC 23444,ACCC 10710</strain>
    </source>
</reference>
<dbReference type="Proteomes" id="UP000325289">
    <property type="component" value="Unassembled WGS sequence"/>
</dbReference>
<dbReference type="Pfam" id="PF03432">
    <property type="entry name" value="Relaxase"/>
    <property type="match status" value="1"/>
</dbReference>
<evidence type="ECO:0000256" key="1">
    <source>
        <dbReference type="SAM" id="MobiDB-lite"/>
    </source>
</evidence>
<evidence type="ECO:0000259" key="2">
    <source>
        <dbReference type="Pfam" id="PF03432"/>
    </source>
</evidence>
<keyword evidence="4" id="KW-1185">Reference proteome</keyword>
<feature type="region of interest" description="Disordered" evidence="1">
    <location>
        <begin position="242"/>
        <end position="262"/>
    </location>
</feature>
<feature type="region of interest" description="Disordered" evidence="1">
    <location>
        <begin position="600"/>
        <end position="624"/>
    </location>
</feature>
<accession>A0A1I2E4C4</accession>
<protein>
    <submittedName>
        <fullName evidence="3">Relaxase/Mobilisation nuclease domain-containing protein</fullName>
    </submittedName>
</protein>
<dbReference type="EMBL" id="FOMS01000020">
    <property type="protein sequence ID" value="SFE87772.1"/>
    <property type="molecule type" value="Genomic_DNA"/>
</dbReference>
<sequence>MSDRPLSVQDALIGYPLDELGRRSRSGDDGTRIRQDKSIQSRAIRAFSGNARRSPQSVVKRIKAGGCNNKKELTRQLQYITREDAAHATWTNFAGVDRDLRGNTIERAAEDWSSAWRGAPKRGHTDHIILSFPKGTNIEQAEAVAREWGQAMFASGDYGDQWRYVAAVHKDPDHIHAHFVVDKVGCDWGDFLSISMKSELNYDVMRERHAEIARSHGIDMVASNRLSRGIVEHAPRETEYRAVHAEKGRGDDASIPPMSDSERERRESIVQGFARQYASLGQLAAMSSYGNSFMEKLSEAFFRSSDTLEKGGSLMAEPDTLAPPDNFDPAVAMTEAHDQMVSDARQAWDNIQAMDAGPERAQMEAEFSRTSTELLEATQAEPFFQDHAATADASNDMFSSLALASAQHVRSDLDPEDPRASQIDSYLGDVRDALTAEFAKDPDLMVQMNTTPEEMAEYAVQGEHSVAQAEAWQDRAEALDEAGSERLSALMDEGHRIVDDTWVPRDLEEQMALDQIMTADKHHQLSDVPAIESLVDRMEEELSDDEVQKVIDGDSTPLQDEISDPAVRAAVASEMRNEADLSPEASAERETVEAYKDMAREHQAEVSHDHAVERTADLEDGHEL</sequence>
<gene>
    <name evidence="3" type="ORF">SAMN04515678_12049</name>
</gene>
<feature type="compositionally biased region" description="Basic and acidic residues" evidence="1">
    <location>
        <begin position="242"/>
        <end position="252"/>
    </location>
</feature>
<dbReference type="AlphaFoldDB" id="A0A1I2E4C4"/>
<name>A0A1I2E4C4_9RHOB</name>
<evidence type="ECO:0000313" key="3">
    <source>
        <dbReference type="EMBL" id="SFE87772.1"/>
    </source>
</evidence>
<dbReference type="OrthoDB" id="98563at2"/>